<keyword evidence="6" id="KW-1185">Reference proteome</keyword>
<evidence type="ECO:0000256" key="1">
    <source>
        <dbReference type="ARBA" id="ARBA00023125"/>
    </source>
</evidence>
<evidence type="ECO:0000313" key="6">
    <source>
        <dbReference type="Proteomes" id="UP001527866"/>
    </source>
</evidence>
<dbReference type="PROSITE" id="PS50110">
    <property type="entry name" value="RESPONSE_REGULATORY"/>
    <property type="match status" value="1"/>
</dbReference>
<dbReference type="Pfam" id="PF00072">
    <property type="entry name" value="Response_reg"/>
    <property type="match status" value="1"/>
</dbReference>
<comment type="caution">
    <text evidence="5">The sequence shown here is derived from an EMBL/GenBank/DDBJ whole genome shotgun (WGS) entry which is preliminary data.</text>
</comment>
<reference evidence="5 6" key="1">
    <citation type="submission" date="2023-01" db="EMBL/GenBank/DDBJ databases">
        <title>Draft genome sequence of Nocardiopsis sp. RSe5-2 isolated from halophytes.</title>
        <authorList>
            <person name="Duangmal K."/>
            <person name="Chantavorakit T."/>
        </authorList>
    </citation>
    <scope>NUCLEOTIDE SEQUENCE [LARGE SCALE GENOMIC DNA]</scope>
    <source>
        <strain evidence="5 6">RSe5-2</strain>
    </source>
</reference>
<feature type="domain" description="Response regulatory" evidence="4">
    <location>
        <begin position="21"/>
        <end position="136"/>
    </location>
</feature>
<dbReference type="SMART" id="SM00448">
    <property type="entry name" value="REC"/>
    <property type="match status" value="1"/>
</dbReference>
<gene>
    <name evidence="5" type="ORF">O4J56_17945</name>
</gene>
<accession>A0ABT4U6G2</accession>
<dbReference type="PANTHER" id="PTHR43214">
    <property type="entry name" value="TWO-COMPONENT RESPONSE REGULATOR"/>
    <property type="match status" value="1"/>
</dbReference>
<evidence type="ECO:0000259" key="3">
    <source>
        <dbReference type="PROSITE" id="PS50043"/>
    </source>
</evidence>
<keyword evidence="2" id="KW-0597">Phosphoprotein</keyword>
<dbReference type="Gene3D" id="3.40.50.2300">
    <property type="match status" value="1"/>
</dbReference>
<dbReference type="InterPro" id="IPR000792">
    <property type="entry name" value="Tscrpt_reg_LuxR_C"/>
</dbReference>
<dbReference type="Pfam" id="PF00196">
    <property type="entry name" value="GerE"/>
    <property type="match status" value="1"/>
</dbReference>
<sequence length="218" mass="23657">MRAIPARHGRARSEGETALIRVLLAEDEAMTREAIAALLDLEPDITVVAQTEDGSAALAAALEHTPDIVMLDVEMPEGGLALLEKVKKHLPDTRCVILTRHASPGALRRSLKAGADGFIAKNSSAKLLSNVLRRVVDGHRYVDPYLAADALAEPSCPLNERELAILAQVSQTSTTADIARNLHLANGTVRNYLSAILDKLNVRSRYEAAELAREQDWI</sequence>
<dbReference type="RefSeq" id="WP_270687121.1">
    <property type="nucleotide sequence ID" value="NZ_JAQFWQ010000052.1"/>
</dbReference>
<dbReference type="InterPro" id="IPR001789">
    <property type="entry name" value="Sig_transdc_resp-reg_receiver"/>
</dbReference>
<dbReference type="SUPFAM" id="SSF46894">
    <property type="entry name" value="C-terminal effector domain of the bipartite response regulators"/>
    <property type="match status" value="1"/>
</dbReference>
<evidence type="ECO:0000256" key="2">
    <source>
        <dbReference type="PROSITE-ProRule" id="PRU00169"/>
    </source>
</evidence>
<dbReference type="Proteomes" id="UP001527866">
    <property type="component" value="Unassembled WGS sequence"/>
</dbReference>
<name>A0ABT4U6G2_9ACTN</name>
<protein>
    <submittedName>
        <fullName evidence="5">Response regulator transcription factor</fullName>
    </submittedName>
</protein>
<dbReference type="SUPFAM" id="SSF52172">
    <property type="entry name" value="CheY-like"/>
    <property type="match status" value="1"/>
</dbReference>
<organism evidence="5 6">
    <name type="scientific">Nocardiopsis endophytica</name>
    <dbReference type="NCBI Taxonomy" id="3018445"/>
    <lineage>
        <taxon>Bacteria</taxon>
        <taxon>Bacillati</taxon>
        <taxon>Actinomycetota</taxon>
        <taxon>Actinomycetes</taxon>
        <taxon>Streptosporangiales</taxon>
        <taxon>Nocardiopsidaceae</taxon>
        <taxon>Nocardiopsis</taxon>
    </lineage>
</organism>
<dbReference type="Gene3D" id="1.10.10.10">
    <property type="entry name" value="Winged helix-like DNA-binding domain superfamily/Winged helix DNA-binding domain"/>
    <property type="match status" value="1"/>
</dbReference>
<evidence type="ECO:0000313" key="5">
    <source>
        <dbReference type="EMBL" id="MDA2812531.1"/>
    </source>
</evidence>
<dbReference type="InterPro" id="IPR036388">
    <property type="entry name" value="WH-like_DNA-bd_sf"/>
</dbReference>
<dbReference type="PANTHER" id="PTHR43214:SF42">
    <property type="entry name" value="TRANSCRIPTIONAL REGULATORY PROTEIN DESR"/>
    <property type="match status" value="1"/>
</dbReference>
<dbReference type="InterPro" id="IPR016032">
    <property type="entry name" value="Sig_transdc_resp-reg_C-effctor"/>
</dbReference>
<feature type="domain" description="HTH luxR-type" evidence="3">
    <location>
        <begin position="151"/>
        <end position="216"/>
    </location>
</feature>
<dbReference type="InterPro" id="IPR011006">
    <property type="entry name" value="CheY-like_superfamily"/>
</dbReference>
<dbReference type="CDD" id="cd06170">
    <property type="entry name" value="LuxR_C_like"/>
    <property type="match status" value="1"/>
</dbReference>
<dbReference type="SMART" id="SM00421">
    <property type="entry name" value="HTH_LUXR"/>
    <property type="match status" value="1"/>
</dbReference>
<feature type="modified residue" description="4-aspartylphosphate" evidence="2">
    <location>
        <position position="72"/>
    </location>
</feature>
<keyword evidence="1" id="KW-0238">DNA-binding</keyword>
<dbReference type="InterPro" id="IPR039420">
    <property type="entry name" value="WalR-like"/>
</dbReference>
<dbReference type="EMBL" id="JAQFWQ010000052">
    <property type="protein sequence ID" value="MDA2812531.1"/>
    <property type="molecule type" value="Genomic_DNA"/>
</dbReference>
<proteinExistence type="predicted"/>
<evidence type="ECO:0000259" key="4">
    <source>
        <dbReference type="PROSITE" id="PS50110"/>
    </source>
</evidence>
<dbReference type="PROSITE" id="PS50043">
    <property type="entry name" value="HTH_LUXR_2"/>
    <property type="match status" value="1"/>
</dbReference>